<accession>A0A329RQE3</accession>
<evidence type="ECO:0000259" key="1">
    <source>
        <dbReference type="Pfam" id="PF11427"/>
    </source>
</evidence>
<dbReference type="STRING" id="29920.A0A329RQE3"/>
<dbReference type="InterPro" id="IPR009057">
    <property type="entry name" value="Homeodomain-like_sf"/>
</dbReference>
<gene>
    <name evidence="3" type="ORF">PC110_g16928</name>
    <name evidence="2" type="ORF">PC117_g19729</name>
</gene>
<dbReference type="InterPro" id="IPR025898">
    <property type="entry name" value="Tc3_transposase_DNA-bd_dom"/>
</dbReference>
<dbReference type="Pfam" id="PF11427">
    <property type="entry name" value="HTH_Tnp_Tc3_1"/>
    <property type="match status" value="1"/>
</dbReference>
<evidence type="ECO:0000313" key="3">
    <source>
        <dbReference type="EMBL" id="RAW26661.1"/>
    </source>
</evidence>
<dbReference type="GO" id="GO:0003677">
    <property type="term" value="F:DNA binding"/>
    <property type="evidence" value="ECO:0007669"/>
    <property type="project" value="InterPro"/>
</dbReference>
<evidence type="ECO:0000313" key="2">
    <source>
        <dbReference type="EMBL" id="KAG2909244.1"/>
    </source>
</evidence>
<organism evidence="3 4">
    <name type="scientific">Phytophthora cactorum</name>
    <dbReference type="NCBI Taxonomy" id="29920"/>
    <lineage>
        <taxon>Eukaryota</taxon>
        <taxon>Sar</taxon>
        <taxon>Stramenopiles</taxon>
        <taxon>Oomycota</taxon>
        <taxon>Peronosporomycetes</taxon>
        <taxon>Peronosporales</taxon>
        <taxon>Peronosporaceae</taxon>
        <taxon>Phytophthora</taxon>
    </lineage>
</organism>
<sequence>MGRVKTLTDQECWWIIGLHDGGVLLHEIARKTCRSRTCVRKAIKEERGSQSDSGSEGPRAGRWAALTEREVRQLVRAATAGDKFAAEHMTEPGIEASVRTVQRLLQRVDHLVYTEMDRTLPLTAAHKAARMSWTEEHIFNPGIWTYTVFSDEKVQPRWL</sequence>
<reference evidence="2" key="2">
    <citation type="submission" date="2018-10" db="EMBL/GenBank/DDBJ databases">
        <title>Effector identification in a new, highly contiguous assembly of the strawberry crown rot pathogen Phytophthora cactorum.</title>
        <authorList>
            <person name="Armitage A.D."/>
            <person name="Nellist C.F."/>
            <person name="Bates H."/>
            <person name="Vickerstaff R.J."/>
            <person name="Harrison R.J."/>
        </authorList>
    </citation>
    <scope>NUCLEOTIDE SEQUENCE</scope>
    <source>
        <strain evidence="2">4040</strain>
    </source>
</reference>
<dbReference type="SUPFAM" id="SSF46689">
    <property type="entry name" value="Homeodomain-like"/>
    <property type="match status" value="1"/>
</dbReference>
<dbReference type="Proteomes" id="UP000251314">
    <property type="component" value="Unassembled WGS sequence"/>
</dbReference>
<reference evidence="3 4" key="1">
    <citation type="submission" date="2018-01" db="EMBL/GenBank/DDBJ databases">
        <title>Draft genome of the strawberry crown rot pathogen Phytophthora cactorum.</title>
        <authorList>
            <person name="Armitage A.D."/>
            <person name="Lysoe E."/>
            <person name="Nellist C.F."/>
            <person name="Harrison R.J."/>
            <person name="Brurberg M.B."/>
        </authorList>
    </citation>
    <scope>NUCLEOTIDE SEQUENCE [LARGE SCALE GENOMIC DNA]</scope>
    <source>
        <strain evidence="3 4">10300</strain>
    </source>
</reference>
<dbReference type="Proteomes" id="UP000736787">
    <property type="component" value="Unassembled WGS sequence"/>
</dbReference>
<dbReference type="AlphaFoldDB" id="A0A329RQE3"/>
<protein>
    <recommendedName>
        <fullName evidence="1">Tc3 transposase DNA binding domain-containing protein</fullName>
    </recommendedName>
</protein>
<keyword evidence="4" id="KW-1185">Reference proteome</keyword>
<feature type="domain" description="Tc3 transposase DNA binding" evidence="1">
    <location>
        <begin position="6"/>
        <end position="45"/>
    </location>
</feature>
<dbReference type="Gene3D" id="1.10.10.60">
    <property type="entry name" value="Homeodomain-like"/>
    <property type="match status" value="1"/>
</dbReference>
<dbReference type="EMBL" id="RCMK01000876">
    <property type="protein sequence ID" value="KAG2909244.1"/>
    <property type="molecule type" value="Genomic_DNA"/>
</dbReference>
<dbReference type="VEuPathDB" id="FungiDB:PC110_g16928"/>
<comment type="caution">
    <text evidence="3">The sequence shown here is derived from an EMBL/GenBank/DDBJ whole genome shotgun (WGS) entry which is preliminary data.</text>
</comment>
<proteinExistence type="predicted"/>
<dbReference type="OrthoDB" id="117206at2759"/>
<name>A0A329RQE3_9STRA</name>
<evidence type="ECO:0000313" key="4">
    <source>
        <dbReference type="Proteomes" id="UP000251314"/>
    </source>
</evidence>
<dbReference type="EMBL" id="MJFZ01000628">
    <property type="protein sequence ID" value="RAW26661.1"/>
    <property type="molecule type" value="Genomic_DNA"/>
</dbReference>